<dbReference type="EMBL" id="SPMX01000003">
    <property type="protein sequence ID" value="NMQ04029.1"/>
    <property type="molecule type" value="Genomic_DNA"/>
</dbReference>
<sequence>MANPALNLAPFGRWTLRDKAAQRRLALRWALAPPSIRRVLGRRPRFFGPSTGHRGACLR</sequence>
<comment type="caution">
    <text evidence="1">The sequence shown here is derived from an EMBL/GenBank/DDBJ whole genome shotgun (WGS) entry which is preliminary data.</text>
</comment>
<organism evidence="1 2">
    <name type="scientific">Candidatus Accumulibacter contiguus</name>
    <dbReference type="NCBI Taxonomy" id="2954381"/>
    <lineage>
        <taxon>Bacteria</taxon>
        <taxon>Pseudomonadati</taxon>
        <taxon>Pseudomonadota</taxon>
        <taxon>Betaproteobacteria</taxon>
        <taxon>Candidatus Accumulibacter</taxon>
    </lineage>
</organism>
<evidence type="ECO:0000313" key="1">
    <source>
        <dbReference type="EMBL" id="NMQ04029.1"/>
    </source>
</evidence>
<name>A0ABX1T326_9PROT</name>
<accession>A0ABX1T326</accession>
<protein>
    <submittedName>
        <fullName evidence="1">Uncharacterized protein</fullName>
    </submittedName>
</protein>
<gene>
    <name evidence="1" type="ORF">E4Q08_01480</name>
</gene>
<proteinExistence type="predicted"/>
<dbReference type="Proteomes" id="UP000886469">
    <property type="component" value="Unassembled WGS sequence"/>
</dbReference>
<evidence type="ECO:0000313" key="2">
    <source>
        <dbReference type="Proteomes" id="UP000886469"/>
    </source>
</evidence>
<keyword evidence="2" id="KW-1185">Reference proteome</keyword>
<reference evidence="1" key="1">
    <citation type="submission" date="2019-03" db="EMBL/GenBank/DDBJ databases">
        <title>Metabolic reconstructions from genomes of highly enriched 'Candidatus Accumulibacter' and 'Candidatus Competibacter' bioreactor populations.</title>
        <authorList>
            <person name="Annavajhala M.K."/>
            <person name="Welles L."/>
            <person name="Abbas B."/>
            <person name="Sorokin D."/>
            <person name="Park H."/>
            <person name="Van Loosdrecht M."/>
            <person name="Chandran K."/>
        </authorList>
    </citation>
    <scope>NUCLEOTIDE SEQUENCE</scope>
    <source>
        <strain evidence="1">SBR_L</strain>
    </source>
</reference>